<feature type="transmembrane region" description="Helical" evidence="9">
    <location>
        <begin position="31"/>
        <end position="48"/>
    </location>
</feature>
<evidence type="ECO:0000313" key="13">
    <source>
        <dbReference type="Proteomes" id="UP000478090"/>
    </source>
</evidence>
<dbReference type="EMBL" id="WWCM01000010">
    <property type="protein sequence ID" value="MYM40700.1"/>
    <property type="molecule type" value="Genomic_DNA"/>
</dbReference>
<accession>A0ABW9VMH7</accession>
<comment type="subcellular location">
    <subcellularLocation>
        <location evidence="1 9">Cell membrane</location>
        <topology evidence="1 9">Multi-pass membrane protein</topology>
    </subcellularLocation>
</comment>
<feature type="transmembrane region" description="Helical" evidence="9">
    <location>
        <begin position="525"/>
        <end position="547"/>
    </location>
</feature>
<dbReference type="SUPFAM" id="SSF56317">
    <property type="entry name" value="Carbon-nitrogen hydrolase"/>
    <property type="match status" value="1"/>
</dbReference>
<comment type="catalytic activity">
    <reaction evidence="9">
        <text>N-terminal S-1,2-diacyl-sn-glyceryl-L-cysteinyl-[lipoprotein] + a glycerophospholipid = N-acyl-S-1,2-diacyl-sn-glyceryl-L-cysteinyl-[lipoprotein] + a 2-acyl-sn-glycero-3-phospholipid + H(+)</text>
        <dbReference type="Rhea" id="RHEA:48228"/>
        <dbReference type="Rhea" id="RHEA-COMP:14681"/>
        <dbReference type="Rhea" id="RHEA-COMP:14684"/>
        <dbReference type="ChEBI" id="CHEBI:15378"/>
        <dbReference type="ChEBI" id="CHEBI:136912"/>
        <dbReference type="ChEBI" id="CHEBI:140656"/>
        <dbReference type="ChEBI" id="CHEBI:140657"/>
        <dbReference type="ChEBI" id="CHEBI:140660"/>
        <dbReference type="EC" id="2.3.1.269"/>
    </reaction>
</comment>
<keyword evidence="6 9" id="KW-1133">Transmembrane helix</keyword>
<feature type="transmembrane region" description="Helical" evidence="9">
    <location>
        <begin position="553"/>
        <end position="576"/>
    </location>
</feature>
<evidence type="ECO:0000256" key="3">
    <source>
        <dbReference type="ARBA" id="ARBA00022475"/>
    </source>
</evidence>
<keyword evidence="5 9" id="KW-0812">Transmembrane</keyword>
<comment type="caution">
    <text evidence="12">The sequence shown here is derived from an EMBL/GenBank/DDBJ whole genome shotgun (WGS) entry which is preliminary data.</text>
</comment>
<evidence type="ECO:0000256" key="10">
    <source>
        <dbReference type="SAM" id="SignalP"/>
    </source>
</evidence>
<dbReference type="PROSITE" id="PS51257">
    <property type="entry name" value="PROKAR_LIPOPROTEIN"/>
    <property type="match status" value="1"/>
</dbReference>
<feature type="transmembrane region" description="Helical" evidence="9">
    <location>
        <begin position="121"/>
        <end position="138"/>
    </location>
</feature>
<keyword evidence="10" id="KW-0732">Signal</keyword>
<dbReference type="PANTHER" id="PTHR38686">
    <property type="entry name" value="APOLIPOPROTEIN N-ACYLTRANSFERASE"/>
    <property type="match status" value="1"/>
</dbReference>
<reference evidence="12 13" key="1">
    <citation type="submission" date="2019-12" db="EMBL/GenBank/DDBJ databases">
        <title>Novel species isolated from a subtropical stream in China.</title>
        <authorList>
            <person name="Lu H."/>
        </authorList>
    </citation>
    <scope>NUCLEOTIDE SEQUENCE [LARGE SCALE GENOMIC DNA]</scope>
    <source>
        <strain evidence="12 13">CY13W</strain>
    </source>
</reference>
<comment type="similarity">
    <text evidence="2 9">Belongs to the CN hydrolase family. Apolipoprotein N-acyltransferase subfamily.</text>
</comment>
<dbReference type="EC" id="2.3.1.269" evidence="9"/>
<evidence type="ECO:0000256" key="8">
    <source>
        <dbReference type="ARBA" id="ARBA00023315"/>
    </source>
</evidence>
<dbReference type="CDD" id="cd07571">
    <property type="entry name" value="ALP_N-acyl_transferase"/>
    <property type="match status" value="1"/>
</dbReference>
<dbReference type="InterPro" id="IPR003010">
    <property type="entry name" value="C-N_Hydrolase"/>
</dbReference>
<feature type="transmembrane region" description="Helical" evidence="9">
    <location>
        <begin position="733"/>
        <end position="756"/>
    </location>
</feature>
<dbReference type="Gene3D" id="3.60.110.10">
    <property type="entry name" value="Carbon-nitrogen hydrolase"/>
    <property type="match status" value="1"/>
</dbReference>
<evidence type="ECO:0000256" key="5">
    <source>
        <dbReference type="ARBA" id="ARBA00022692"/>
    </source>
</evidence>
<dbReference type="PROSITE" id="PS50263">
    <property type="entry name" value="CN_HYDROLASE"/>
    <property type="match status" value="1"/>
</dbReference>
<evidence type="ECO:0000256" key="4">
    <source>
        <dbReference type="ARBA" id="ARBA00022679"/>
    </source>
</evidence>
<feature type="transmembrane region" description="Helical" evidence="9">
    <location>
        <begin position="497"/>
        <end position="518"/>
    </location>
</feature>
<feature type="transmembrane region" description="Helical" evidence="9">
    <location>
        <begin position="87"/>
        <end position="109"/>
    </location>
</feature>
<dbReference type="NCBIfam" id="TIGR00546">
    <property type="entry name" value="lnt"/>
    <property type="match status" value="1"/>
</dbReference>
<sequence>MPSLRTVTLASLALLASAVLAGCYARGGAGWPLGFCMLVPWLLALQQCRHWSTVLGYACLMALAYTVAVFAWLGYALGQYTGMGEAGGLACLMLAAPLFQPQFLVFALARHVVMRRAGATAAALVAPAAWVATEWLLPRLLDDTPGYGLYPSPLLRQGAAVGGAAGLTLLLLLANEGWAAVLRARHQRWRAQVAPLLLAVTGPLLLAAYGALAGPAAPAATAKPVRLALVQANITDYEGLRRQQGTAAVVRQVLDTHFVMSRAAVQQHHAQALVWSETIYPTTLGHPKSSAGAALDEEILAAVADLGVPLLLGTYDRDSAGEYNAAALLQPDTGVQGYYRKTRLFPLTEYVPAWLDGALVRRWLPWTGSWQAGNGARVFPLKLGDGREIVFQPLICLDDVDTTLALEGARLGAQLIVSMSNDAWFTAYPEGARLHQTVAAFRSIETGLPQVRVTTNGYSAAFDAGGAMLAASSMGTATLVVADVVPGGMAVTPLVRWGNWVGPAACIVLLALVVMTWLRVAERGLLTATGLAATPVAAPALPLQLGLPPLPPAARLAVVLLRAVAGASVLALGLALWRDPPLRSNTLAQLRFLAAGYLLPQAAAWCVLRAYPGRLCVAVPAHGGGLLGRCYRARLRLRRRIWDRPCCKLVLLPLALALAVPAFILHQNIVFGSALGEYDSLGLAAYLQGLALWWGAWACGVLLCAATLRLAIEVAALLVAAARPDQAASARYWLERGGALLLYLGLPAALLLRVYAA</sequence>
<evidence type="ECO:0000256" key="1">
    <source>
        <dbReference type="ARBA" id="ARBA00004651"/>
    </source>
</evidence>
<dbReference type="HAMAP" id="MF_01148">
    <property type="entry name" value="Lnt"/>
    <property type="match status" value="1"/>
</dbReference>
<keyword evidence="4 9" id="KW-0808">Transferase</keyword>
<evidence type="ECO:0000256" key="9">
    <source>
        <dbReference type="HAMAP-Rule" id="MF_01148"/>
    </source>
</evidence>
<evidence type="ECO:0000313" key="12">
    <source>
        <dbReference type="EMBL" id="MYM40700.1"/>
    </source>
</evidence>
<keyword evidence="13" id="KW-1185">Reference proteome</keyword>
<feature type="chain" id="PRO_5047110888" description="Apolipoprotein N-acyltransferase" evidence="10">
    <location>
        <begin position="22"/>
        <end position="757"/>
    </location>
</feature>
<gene>
    <name evidence="9 12" type="primary">lnt</name>
    <name evidence="12" type="ORF">GTP27_15340</name>
</gene>
<evidence type="ECO:0000256" key="2">
    <source>
        <dbReference type="ARBA" id="ARBA00010065"/>
    </source>
</evidence>
<dbReference type="Proteomes" id="UP000478090">
    <property type="component" value="Unassembled WGS sequence"/>
</dbReference>
<proteinExistence type="inferred from homology"/>
<feature type="domain" description="CN hydrolase" evidence="11">
    <location>
        <begin position="225"/>
        <end position="486"/>
    </location>
</feature>
<feature type="transmembrane region" description="Helical" evidence="9">
    <location>
        <begin position="691"/>
        <end position="721"/>
    </location>
</feature>
<dbReference type="InterPro" id="IPR036526">
    <property type="entry name" value="C-N_Hydrolase_sf"/>
</dbReference>
<protein>
    <recommendedName>
        <fullName evidence="9">Apolipoprotein N-acyltransferase</fullName>
        <shortName evidence="9">ALP N-acyltransferase</shortName>
        <ecNumber evidence="9">2.3.1.269</ecNumber>
    </recommendedName>
</protein>
<keyword evidence="3 9" id="KW-1003">Cell membrane</keyword>
<dbReference type="Pfam" id="PF00795">
    <property type="entry name" value="CN_hydrolase"/>
    <property type="match status" value="1"/>
</dbReference>
<feature type="signal peptide" evidence="10">
    <location>
        <begin position="1"/>
        <end position="21"/>
    </location>
</feature>
<comment type="pathway">
    <text evidence="9">Protein modification; lipoprotein biosynthesis (N-acyl transfer).</text>
</comment>
<feature type="transmembrane region" description="Helical" evidence="9">
    <location>
        <begin position="649"/>
        <end position="671"/>
    </location>
</feature>
<feature type="transmembrane region" description="Helical" evidence="9">
    <location>
        <begin position="193"/>
        <end position="212"/>
    </location>
</feature>
<name>A0ABW9VMH7_9BURK</name>
<dbReference type="InterPro" id="IPR045378">
    <property type="entry name" value="LNT_N"/>
</dbReference>
<dbReference type="PANTHER" id="PTHR38686:SF1">
    <property type="entry name" value="APOLIPOPROTEIN N-ACYLTRANSFERASE"/>
    <property type="match status" value="1"/>
</dbReference>
<evidence type="ECO:0000259" key="11">
    <source>
        <dbReference type="PROSITE" id="PS50263"/>
    </source>
</evidence>
<evidence type="ECO:0000256" key="6">
    <source>
        <dbReference type="ARBA" id="ARBA00022989"/>
    </source>
</evidence>
<feature type="transmembrane region" description="Helical" evidence="9">
    <location>
        <begin position="158"/>
        <end position="181"/>
    </location>
</feature>
<keyword evidence="8 9" id="KW-0012">Acyltransferase</keyword>
<comment type="caution">
    <text evidence="9">Lacks conserved residue(s) required for the propagation of feature annotation.</text>
</comment>
<keyword evidence="7 9" id="KW-0472">Membrane</keyword>
<comment type="function">
    <text evidence="9">Catalyzes the phospholipid dependent N-acylation of the N-terminal cysteine of apolipoprotein, the last step in lipoprotein maturation.</text>
</comment>
<organism evidence="12 13">
    <name type="scientific">Duganella qianjiadongensis</name>
    <dbReference type="NCBI Taxonomy" id="2692176"/>
    <lineage>
        <taxon>Bacteria</taxon>
        <taxon>Pseudomonadati</taxon>
        <taxon>Pseudomonadota</taxon>
        <taxon>Betaproteobacteria</taxon>
        <taxon>Burkholderiales</taxon>
        <taxon>Oxalobacteraceae</taxon>
        <taxon>Telluria group</taxon>
        <taxon>Duganella</taxon>
    </lineage>
</organism>
<feature type="transmembrane region" description="Helical" evidence="9">
    <location>
        <begin position="55"/>
        <end position="75"/>
    </location>
</feature>
<dbReference type="InterPro" id="IPR004563">
    <property type="entry name" value="Apolipo_AcylTrfase"/>
</dbReference>
<dbReference type="Pfam" id="PF20154">
    <property type="entry name" value="LNT_N"/>
    <property type="match status" value="1"/>
</dbReference>
<evidence type="ECO:0000256" key="7">
    <source>
        <dbReference type="ARBA" id="ARBA00023136"/>
    </source>
</evidence>